<reference evidence="3" key="2">
    <citation type="submission" date="2021-09" db="EMBL/GenBank/DDBJ databases">
        <authorList>
            <person name="Jia N."/>
            <person name="Wang J."/>
            <person name="Shi W."/>
            <person name="Du L."/>
            <person name="Sun Y."/>
            <person name="Zhan W."/>
            <person name="Jiang J."/>
            <person name="Wang Q."/>
            <person name="Zhang B."/>
            <person name="Ji P."/>
            <person name="Sakyi L.B."/>
            <person name="Cui X."/>
            <person name="Yuan T."/>
            <person name="Jiang B."/>
            <person name="Yang W."/>
            <person name="Lam T.T.-Y."/>
            <person name="Chang Q."/>
            <person name="Ding S."/>
            <person name="Wang X."/>
            <person name="Zhu J."/>
            <person name="Ruan X."/>
            <person name="Zhao L."/>
            <person name="Wei J."/>
            <person name="Que T."/>
            <person name="Du C."/>
            <person name="Cheng J."/>
            <person name="Dai P."/>
            <person name="Han X."/>
            <person name="Huang E."/>
            <person name="Gao Y."/>
            <person name="Liu J."/>
            <person name="Shao H."/>
            <person name="Ye R."/>
            <person name="Li L."/>
            <person name="Wei W."/>
            <person name="Wang X."/>
            <person name="Wang C."/>
            <person name="Huo Q."/>
            <person name="Li W."/>
            <person name="Guo W."/>
            <person name="Chen H."/>
            <person name="Chen S."/>
            <person name="Zhou L."/>
            <person name="Zhou L."/>
            <person name="Ni X."/>
            <person name="Tian J."/>
            <person name="Zhou Y."/>
            <person name="Sheng Y."/>
            <person name="Liu T."/>
            <person name="Pan Y."/>
            <person name="Xia L."/>
            <person name="Li J."/>
            <person name="Zhao F."/>
            <person name="Cao W."/>
        </authorList>
    </citation>
    <scope>NUCLEOTIDE SEQUENCE</scope>
    <source>
        <strain evidence="3">Rsan-2018</strain>
        <tissue evidence="3">Larvae</tissue>
    </source>
</reference>
<name>A0A9D4QDR0_RHISA</name>
<feature type="region of interest" description="Disordered" evidence="2">
    <location>
        <begin position="390"/>
        <end position="521"/>
    </location>
</feature>
<dbReference type="Proteomes" id="UP000821837">
    <property type="component" value="Chromosome 10"/>
</dbReference>
<feature type="coiled-coil region" evidence="1">
    <location>
        <begin position="611"/>
        <end position="638"/>
    </location>
</feature>
<proteinExistence type="predicted"/>
<protein>
    <recommendedName>
        <fullName evidence="5">CCHC-type domain-containing protein</fullName>
    </recommendedName>
</protein>
<feature type="compositionally biased region" description="Low complexity" evidence="2">
    <location>
        <begin position="424"/>
        <end position="434"/>
    </location>
</feature>
<evidence type="ECO:0000256" key="1">
    <source>
        <dbReference type="SAM" id="Coils"/>
    </source>
</evidence>
<feature type="region of interest" description="Disordered" evidence="2">
    <location>
        <begin position="78"/>
        <end position="115"/>
    </location>
</feature>
<comment type="caution">
    <text evidence="3">The sequence shown here is derived from an EMBL/GenBank/DDBJ whole genome shotgun (WGS) entry which is preliminary data.</text>
</comment>
<accession>A0A9D4QDR0</accession>
<evidence type="ECO:0000313" key="3">
    <source>
        <dbReference type="EMBL" id="KAH7975289.1"/>
    </source>
</evidence>
<dbReference type="VEuPathDB" id="VectorBase:RSAN_045648"/>
<dbReference type="AlphaFoldDB" id="A0A9D4QDR0"/>
<feature type="region of interest" description="Disordered" evidence="2">
    <location>
        <begin position="584"/>
        <end position="608"/>
    </location>
</feature>
<feature type="compositionally biased region" description="Basic and acidic residues" evidence="2">
    <location>
        <begin position="502"/>
        <end position="513"/>
    </location>
</feature>
<feature type="compositionally biased region" description="Basic residues" evidence="2">
    <location>
        <begin position="410"/>
        <end position="421"/>
    </location>
</feature>
<dbReference type="EMBL" id="JABSTV010001246">
    <property type="protein sequence ID" value="KAH7975289.1"/>
    <property type="molecule type" value="Genomic_DNA"/>
</dbReference>
<sequence length="721" mass="79106">MPCIKSTRSDYSDTQVLPACNVQCLTPSRDHDTAARCRCRANEEHVSSIVEMECEVEGTPVDPEDIDRDPGWIAVTRKRSESKKAGATYGAKPPAARSSVPNSALHRRRSPEEVKRNVLKNSKMPPLPRDEIKVIVRPRGGLCIGRVGPSTVAEAIWEAAGFDNVRRSADTMCPNIVQNIMVISTPSQENADRYINVESITISNQEYEVSAYVAAPNATCKGVIRGISLNDDPKTIERKIVNERNPLALDAKRIKKTSTLIVLFEGYRVPNYVSYGGTLIRCTLYRKKIDVCHVCGNIGHRSDVCPTPDAAICKDCKAPLQQGEEDNHTCTPKCDLCGGRHRTAAKECRQMYQTPYIVKRRRRLRERATQEQDFPLMDEHLSAKLDTAQECGAKPGQSPPPHHQPSATRGRSRSRARRGGKGGRAASRPSSGSRSRSRARSESRTHAGTRRGPGSRSRSRTHPGTGHGLGGRGAAATSTGQLGHAPVSPCRPTTANAGSKPHHSDEANADRGGRQSTLTWANTVRKSTEFDDDRVMHCDLPPEENRDDEIAKLKRENTELKETVNAMSRELAEIRKALVALRSGESREETRALTDKPVPAPSGEGPMATKRRAVESKLKNTESQIEEMKQTLGTLADSVKTIADSVASLTASVQQIQVALGDPKEGLKAINNRITALEQRYEELPVFVTGDVPASAARIGDLIEGWAVTSLSFDLPRWRRK</sequence>
<evidence type="ECO:0000313" key="4">
    <source>
        <dbReference type="Proteomes" id="UP000821837"/>
    </source>
</evidence>
<keyword evidence="4" id="KW-1185">Reference proteome</keyword>
<gene>
    <name evidence="3" type="ORF">HPB52_000004</name>
</gene>
<evidence type="ECO:0000256" key="2">
    <source>
        <dbReference type="SAM" id="MobiDB-lite"/>
    </source>
</evidence>
<dbReference type="Gene3D" id="1.20.5.340">
    <property type="match status" value="1"/>
</dbReference>
<organism evidence="3 4">
    <name type="scientific">Rhipicephalus sanguineus</name>
    <name type="common">Brown dog tick</name>
    <name type="synonym">Ixodes sanguineus</name>
    <dbReference type="NCBI Taxonomy" id="34632"/>
    <lineage>
        <taxon>Eukaryota</taxon>
        <taxon>Metazoa</taxon>
        <taxon>Ecdysozoa</taxon>
        <taxon>Arthropoda</taxon>
        <taxon>Chelicerata</taxon>
        <taxon>Arachnida</taxon>
        <taxon>Acari</taxon>
        <taxon>Parasitiformes</taxon>
        <taxon>Ixodida</taxon>
        <taxon>Ixodoidea</taxon>
        <taxon>Ixodidae</taxon>
        <taxon>Rhipicephalinae</taxon>
        <taxon>Rhipicephalus</taxon>
        <taxon>Rhipicephalus</taxon>
    </lineage>
</organism>
<feature type="compositionally biased region" description="Basic and acidic residues" evidence="2">
    <location>
        <begin position="584"/>
        <end position="594"/>
    </location>
</feature>
<evidence type="ECO:0008006" key="5">
    <source>
        <dbReference type="Google" id="ProtNLM"/>
    </source>
</evidence>
<reference evidence="3" key="1">
    <citation type="journal article" date="2020" name="Cell">
        <title>Large-Scale Comparative Analyses of Tick Genomes Elucidate Their Genetic Diversity and Vector Capacities.</title>
        <authorList>
            <consortium name="Tick Genome and Microbiome Consortium (TIGMIC)"/>
            <person name="Jia N."/>
            <person name="Wang J."/>
            <person name="Shi W."/>
            <person name="Du L."/>
            <person name="Sun Y."/>
            <person name="Zhan W."/>
            <person name="Jiang J.F."/>
            <person name="Wang Q."/>
            <person name="Zhang B."/>
            <person name="Ji P."/>
            <person name="Bell-Sakyi L."/>
            <person name="Cui X.M."/>
            <person name="Yuan T.T."/>
            <person name="Jiang B.G."/>
            <person name="Yang W.F."/>
            <person name="Lam T.T."/>
            <person name="Chang Q.C."/>
            <person name="Ding S.J."/>
            <person name="Wang X.J."/>
            <person name="Zhu J.G."/>
            <person name="Ruan X.D."/>
            <person name="Zhao L."/>
            <person name="Wei J.T."/>
            <person name="Ye R.Z."/>
            <person name="Que T.C."/>
            <person name="Du C.H."/>
            <person name="Zhou Y.H."/>
            <person name="Cheng J.X."/>
            <person name="Dai P.F."/>
            <person name="Guo W.B."/>
            <person name="Han X.H."/>
            <person name="Huang E.J."/>
            <person name="Li L.F."/>
            <person name="Wei W."/>
            <person name="Gao Y.C."/>
            <person name="Liu J.Z."/>
            <person name="Shao H.Z."/>
            <person name="Wang X."/>
            <person name="Wang C.C."/>
            <person name="Yang T.C."/>
            <person name="Huo Q.B."/>
            <person name="Li W."/>
            <person name="Chen H.Y."/>
            <person name="Chen S.E."/>
            <person name="Zhou L.G."/>
            <person name="Ni X.B."/>
            <person name="Tian J.H."/>
            <person name="Sheng Y."/>
            <person name="Liu T."/>
            <person name="Pan Y.S."/>
            <person name="Xia L.Y."/>
            <person name="Li J."/>
            <person name="Zhao F."/>
            <person name="Cao W.C."/>
        </authorList>
    </citation>
    <scope>NUCLEOTIDE SEQUENCE</scope>
    <source>
        <strain evidence="3">Rsan-2018</strain>
    </source>
</reference>
<keyword evidence="1" id="KW-0175">Coiled coil</keyword>
<feature type="coiled-coil region" evidence="1">
    <location>
        <begin position="543"/>
        <end position="577"/>
    </location>
</feature>